<feature type="region of interest" description="Disordered" evidence="3">
    <location>
        <begin position="210"/>
        <end position="273"/>
    </location>
</feature>
<evidence type="ECO:0000256" key="3">
    <source>
        <dbReference type="SAM" id="MobiDB-lite"/>
    </source>
</evidence>
<dbReference type="PANTHER" id="PTHR23310">
    <property type="entry name" value="ACYL-COA-BINDING PROTEIN, ACBP"/>
    <property type="match status" value="1"/>
</dbReference>
<dbReference type="PROSITE" id="PS51228">
    <property type="entry name" value="ACB_2"/>
    <property type="match status" value="1"/>
</dbReference>
<feature type="compositionally biased region" description="Acidic residues" evidence="3">
    <location>
        <begin position="245"/>
        <end position="256"/>
    </location>
</feature>
<dbReference type="SUPFAM" id="SSF47027">
    <property type="entry name" value="Acyl-CoA binding protein"/>
    <property type="match status" value="1"/>
</dbReference>
<dbReference type="PANTHER" id="PTHR23310:SF105">
    <property type="entry name" value="ACYL-COA-BINDING DOMAIN-CONTAINING PROTEIN 5"/>
    <property type="match status" value="1"/>
</dbReference>
<dbReference type="InterPro" id="IPR000582">
    <property type="entry name" value="Acyl-CoA-binding_protein"/>
</dbReference>
<gene>
    <name evidence="6" type="ORF">Scaly_1114800</name>
</gene>
<accession>A0AAW2QMC0</accession>
<feature type="compositionally biased region" description="Basic and acidic residues" evidence="3">
    <location>
        <begin position="210"/>
        <end position="236"/>
    </location>
</feature>
<comment type="caution">
    <text evidence="6">The sequence shown here is derived from an EMBL/GenBank/DDBJ whole genome shotgun (WGS) entry which is preliminary data.</text>
</comment>
<comment type="similarity">
    <text evidence="1">Belongs to the ACBP family.</text>
</comment>
<dbReference type="AlphaFoldDB" id="A0AAW2QMC0"/>
<proteinExistence type="inferred from homology"/>
<reference evidence="6" key="1">
    <citation type="submission" date="2020-06" db="EMBL/GenBank/DDBJ databases">
        <authorList>
            <person name="Li T."/>
            <person name="Hu X."/>
            <person name="Zhang T."/>
            <person name="Song X."/>
            <person name="Zhang H."/>
            <person name="Dai N."/>
            <person name="Sheng W."/>
            <person name="Hou X."/>
            <person name="Wei L."/>
        </authorList>
    </citation>
    <scope>NUCLEOTIDE SEQUENCE</scope>
    <source>
        <strain evidence="6">KEN8</strain>
        <tissue evidence="6">Leaf</tissue>
    </source>
</reference>
<feature type="signal peptide" evidence="4">
    <location>
        <begin position="1"/>
        <end position="28"/>
    </location>
</feature>
<dbReference type="GO" id="GO:0000062">
    <property type="term" value="F:fatty-acyl-CoA binding"/>
    <property type="evidence" value="ECO:0007669"/>
    <property type="project" value="InterPro"/>
</dbReference>
<dbReference type="PRINTS" id="PR00689">
    <property type="entry name" value="ACOABINDINGP"/>
</dbReference>
<name>A0AAW2QMC0_9LAMI</name>
<feature type="chain" id="PRO_5043408122" evidence="4">
    <location>
        <begin position="29"/>
        <end position="702"/>
    </location>
</feature>
<evidence type="ECO:0000259" key="5">
    <source>
        <dbReference type="PROSITE" id="PS51228"/>
    </source>
</evidence>
<dbReference type="Gene3D" id="1.20.80.10">
    <property type="match status" value="1"/>
</dbReference>
<protein>
    <submittedName>
        <fullName evidence="6">Acyl-CoA-binding domain-containing protein 3</fullName>
    </submittedName>
</protein>
<dbReference type="Pfam" id="PF00887">
    <property type="entry name" value="ACBP"/>
    <property type="match status" value="1"/>
</dbReference>
<evidence type="ECO:0000313" key="6">
    <source>
        <dbReference type="EMBL" id="KAL0368959.1"/>
    </source>
</evidence>
<dbReference type="InterPro" id="IPR035984">
    <property type="entry name" value="Acyl-CoA-binding_sf"/>
</dbReference>
<dbReference type="GO" id="GO:0006631">
    <property type="term" value="P:fatty acid metabolic process"/>
    <property type="evidence" value="ECO:0007669"/>
    <property type="project" value="TreeGrafter"/>
</dbReference>
<evidence type="ECO:0000256" key="4">
    <source>
        <dbReference type="SAM" id="SignalP"/>
    </source>
</evidence>
<feature type="compositionally biased region" description="Acidic residues" evidence="3">
    <location>
        <begin position="264"/>
        <end position="273"/>
    </location>
</feature>
<evidence type="ECO:0000256" key="2">
    <source>
        <dbReference type="ARBA" id="ARBA00023121"/>
    </source>
</evidence>
<sequence>MEFFQEPTFTAFLALVLTVLVAKLVSFAVNDSSAGGGGDSVVCSVNGGAVAKKDVILDRGLRVRSSRGKKRVKFVDEVVTKRVDRYEGSENLVLLDDVKSVGRVTKVEGESVDEKVVENVDQFGESEDSGGEMIKKQCFHVREMDDGEAQEKGSEKMEMLIEKGCDGVHMDGDFGGQKTSDKGSENVEMLIEKECDGDDIDDGVFNEKEKTSVADVEEQKNEVELESDDMKIEQKEGNGLVGSGENEELVTGDVEEEKGKEGDESVDDDEDDDWEGIERSELEKVFAEAVNYLEYGGKGKDKNGDWLAKLSNDVQMQLYGLHKVAVEGPCHEPQPMALKVSARAKWNAWQRLGSMGREEAMEQYIRLLSDSIPGWMHDYTDVDDIQGSPTPETAGKIEYERKPELGATPVGDSNTDESSVEEGWGVTAGAEFGDVLERSIMKLGGHNHPSTDISLSTHPNQKTTLVSTTGMAPNKDKSLSTRKEAIGKRPWPNLAQQLLNLLARNPNLLQQMSYPGTTKSWTAPTSRCDSSRQARLSQLHDLEGQKWCSLSKTLPHFINIYFRTQVYDCWYYDCRARDIPCNFWHRPAPHFVGYSHGSLIHRWPNSSRIEVYNVLTRLQSYTPPWDVTTPFKFVALSSSSDYGNFTVVVLTGISSPALMVYSWGQEKKAWIKHECTTLDPYDAKKRPCSSLISLAFRANSMH</sequence>
<keyword evidence="4" id="KW-0732">Signal</keyword>
<reference evidence="6" key="2">
    <citation type="journal article" date="2024" name="Plant">
        <title>Genomic evolution and insights into agronomic trait innovations of Sesamum species.</title>
        <authorList>
            <person name="Miao H."/>
            <person name="Wang L."/>
            <person name="Qu L."/>
            <person name="Liu H."/>
            <person name="Sun Y."/>
            <person name="Le M."/>
            <person name="Wang Q."/>
            <person name="Wei S."/>
            <person name="Zheng Y."/>
            <person name="Lin W."/>
            <person name="Duan Y."/>
            <person name="Cao H."/>
            <person name="Xiong S."/>
            <person name="Wang X."/>
            <person name="Wei L."/>
            <person name="Li C."/>
            <person name="Ma Q."/>
            <person name="Ju M."/>
            <person name="Zhao R."/>
            <person name="Li G."/>
            <person name="Mu C."/>
            <person name="Tian Q."/>
            <person name="Mei H."/>
            <person name="Zhang T."/>
            <person name="Gao T."/>
            <person name="Zhang H."/>
        </authorList>
    </citation>
    <scope>NUCLEOTIDE SEQUENCE</scope>
    <source>
        <strain evidence="6">KEN8</strain>
    </source>
</reference>
<evidence type="ECO:0000256" key="1">
    <source>
        <dbReference type="ARBA" id="ARBA00005567"/>
    </source>
</evidence>
<keyword evidence="2" id="KW-0446">Lipid-binding</keyword>
<feature type="domain" description="ACB" evidence="5">
    <location>
        <begin position="282"/>
        <end position="377"/>
    </location>
</feature>
<dbReference type="EMBL" id="JACGWM010000006">
    <property type="protein sequence ID" value="KAL0368959.1"/>
    <property type="molecule type" value="Genomic_DNA"/>
</dbReference>
<dbReference type="InterPro" id="IPR014352">
    <property type="entry name" value="FERM/acyl-CoA-bd_prot_sf"/>
</dbReference>
<organism evidence="6">
    <name type="scientific">Sesamum calycinum</name>
    <dbReference type="NCBI Taxonomy" id="2727403"/>
    <lineage>
        <taxon>Eukaryota</taxon>
        <taxon>Viridiplantae</taxon>
        <taxon>Streptophyta</taxon>
        <taxon>Embryophyta</taxon>
        <taxon>Tracheophyta</taxon>
        <taxon>Spermatophyta</taxon>
        <taxon>Magnoliopsida</taxon>
        <taxon>eudicotyledons</taxon>
        <taxon>Gunneridae</taxon>
        <taxon>Pentapetalae</taxon>
        <taxon>asterids</taxon>
        <taxon>lamiids</taxon>
        <taxon>Lamiales</taxon>
        <taxon>Pedaliaceae</taxon>
        <taxon>Sesamum</taxon>
    </lineage>
</organism>